<evidence type="ECO:0000313" key="2">
    <source>
        <dbReference type="EMBL" id="PKA63276.1"/>
    </source>
</evidence>
<gene>
    <name evidence="2" type="ORF">AXF42_Ash017744</name>
</gene>
<organism evidence="2 3">
    <name type="scientific">Apostasia shenzhenica</name>
    <dbReference type="NCBI Taxonomy" id="1088818"/>
    <lineage>
        <taxon>Eukaryota</taxon>
        <taxon>Viridiplantae</taxon>
        <taxon>Streptophyta</taxon>
        <taxon>Embryophyta</taxon>
        <taxon>Tracheophyta</taxon>
        <taxon>Spermatophyta</taxon>
        <taxon>Magnoliopsida</taxon>
        <taxon>Liliopsida</taxon>
        <taxon>Asparagales</taxon>
        <taxon>Orchidaceae</taxon>
        <taxon>Apostasioideae</taxon>
        <taxon>Apostasia</taxon>
    </lineage>
</organism>
<reference evidence="2 3" key="1">
    <citation type="journal article" date="2017" name="Nature">
        <title>The Apostasia genome and the evolution of orchids.</title>
        <authorList>
            <person name="Zhang G.Q."/>
            <person name="Liu K.W."/>
            <person name="Li Z."/>
            <person name="Lohaus R."/>
            <person name="Hsiao Y.Y."/>
            <person name="Niu S.C."/>
            <person name="Wang J.Y."/>
            <person name="Lin Y.C."/>
            <person name="Xu Q."/>
            <person name="Chen L.J."/>
            <person name="Yoshida K."/>
            <person name="Fujiwara S."/>
            <person name="Wang Z.W."/>
            <person name="Zhang Y.Q."/>
            <person name="Mitsuda N."/>
            <person name="Wang M."/>
            <person name="Liu G.H."/>
            <person name="Pecoraro L."/>
            <person name="Huang H.X."/>
            <person name="Xiao X.J."/>
            <person name="Lin M."/>
            <person name="Wu X.Y."/>
            <person name="Wu W.L."/>
            <person name="Chen Y.Y."/>
            <person name="Chang S.B."/>
            <person name="Sakamoto S."/>
            <person name="Ohme-Takagi M."/>
            <person name="Yagi M."/>
            <person name="Zeng S.J."/>
            <person name="Shen C.Y."/>
            <person name="Yeh C.M."/>
            <person name="Luo Y.B."/>
            <person name="Tsai W.C."/>
            <person name="Van de Peer Y."/>
            <person name="Liu Z.J."/>
        </authorList>
    </citation>
    <scope>NUCLEOTIDE SEQUENCE [LARGE SCALE GENOMIC DNA]</scope>
    <source>
        <strain evidence="3">cv. Shenzhen</strain>
        <tissue evidence="2">Stem</tissue>
    </source>
</reference>
<evidence type="ECO:0000256" key="1">
    <source>
        <dbReference type="SAM" id="MobiDB-lite"/>
    </source>
</evidence>
<accession>A0A2I0B654</accession>
<keyword evidence="3" id="KW-1185">Reference proteome</keyword>
<evidence type="ECO:0000313" key="3">
    <source>
        <dbReference type="Proteomes" id="UP000236161"/>
    </source>
</evidence>
<sequence length="263" mass="28635">MVVEIFDSSVKPPPKAKGFQEVVLVGDMATGEKLAPGKVLVKDEELGRLLPRLGVPSVENLEGGPLVIRRPTLGMLTPAPEKKKKPFLLSLPTLDLKGKEERNKKSKEEEGSKLGEVAQGKKEGPFLTIPACTPGIEGPGDMLEEAAQEKEETLPAVPSVVFGEEIWGTLGDRLSEIRRAEEKILGNTSEALEVVKTLKGKEDVEARCLREVRELEGALSQATKRSLTDQREQLGKVYHLDDKLASLAQANAEWANKSEIARG</sequence>
<name>A0A2I0B654_9ASPA</name>
<proteinExistence type="predicted"/>
<dbReference type="Proteomes" id="UP000236161">
    <property type="component" value="Unassembled WGS sequence"/>
</dbReference>
<protein>
    <submittedName>
        <fullName evidence="2">Uncharacterized protein</fullName>
    </submittedName>
</protein>
<dbReference type="AlphaFoldDB" id="A0A2I0B654"/>
<feature type="region of interest" description="Disordered" evidence="1">
    <location>
        <begin position="98"/>
        <end position="140"/>
    </location>
</feature>
<feature type="compositionally biased region" description="Basic and acidic residues" evidence="1">
    <location>
        <begin position="98"/>
        <end position="124"/>
    </location>
</feature>
<dbReference type="EMBL" id="KZ451909">
    <property type="protein sequence ID" value="PKA63276.1"/>
    <property type="molecule type" value="Genomic_DNA"/>
</dbReference>